<reference evidence="1 2" key="1">
    <citation type="submission" date="2019-07" db="EMBL/GenBank/DDBJ databases">
        <title>Reinekea sp. strain SSH23 genome sequencing and assembly.</title>
        <authorList>
            <person name="Kim I."/>
        </authorList>
    </citation>
    <scope>NUCLEOTIDE SEQUENCE [LARGE SCALE GENOMIC DNA]</scope>
    <source>
        <strain evidence="1 2">SSH23</strain>
    </source>
</reference>
<evidence type="ECO:0008006" key="3">
    <source>
        <dbReference type="Google" id="ProtNLM"/>
    </source>
</evidence>
<gene>
    <name evidence="1" type="ORF">FME95_08480</name>
</gene>
<protein>
    <recommendedName>
        <fullName evidence="3">MipA/OmpV family protein</fullName>
    </recommendedName>
</protein>
<evidence type="ECO:0000313" key="1">
    <source>
        <dbReference type="EMBL" id="TXR54557.1"/>
    </source>
</evidence>
<dbReference type="RefSeq" id="WP_147713955.1">
    <property type="nucleotide sequence ID" value="NZ_VKAD01000001.1"/>
</dbReference>
<comment type="caution">
    <text evidence="1">The sequence shown here is derived from an EMBL/GenBank/DDBJ whole genome shotgun (WGS) entry which is preliminary data.</text>
</comment>
<organism evidence="1 2">
    <name type="scientific">Reinekea thalattae</name>
    <dbReference type="NCBI Taxonomy" id="2593301"/>
    <lineage>
        <taxon>Bacteria</taxon>
        <taxon>Pseudomonadati</taxon>
        <taxon>Pseudomonadota</taxon>
        <taxon>Gammaproteobacteria</taxon>
        <taxon>Oceanospirillales</taxon>
        <taxon>Saccharospirillaceae</taxon>
        <taxon>Reinekea</taxon>
    </lineage>
</organism>
<dbReference type="AlphaFoldDB" id="A0A5C8Z9X1"/>
<keyword evidence="2" id="KW-1185">Reference proteome</keyword>
<accession>A0A5C8Z9X1</accession>
<evidence type="ECO:0000313" key="2">
    <source>
        <dbReference type="Proteomes" id="UP000321764"/>
    </source>
</evidence>
<sequence length="254" mass="28596">MIKIRQLLLPVLIWPYLVFAEDGWTVGFVSVSSDNYEADAENRLFFPPAIHSNNKDFLIIPNVQYDWQQWSAGITGIGWQNEPQEDDAQKVDIKVGFPASYASIRGGQGPWTYGAEASADYSDGYATGFKLNASLFEYSQLHGVGDRAGQFGHFLSIGAPVYINKDKGRFLIAKARLVRNNTDLESHHLDSSTQLSESYYQHSEFSLVAILRPTEKVSIVHGITLSVQDNQLIDEVSELNRLSWNYLLVLNYKL</sequence>
<dbReference type="OrthoDB" id="9816564at2"/>
<dbReference type="EMBL" id="VKAD01000001">
    <property type="protein sequence ID" value="TXR54557.1"/>
    <property type="molecule type" value="Genomic_DNA"/>
</dbReference>
<proteinExistence type="predicted"/>
<name>A0A5C8Z9X1_9GAMM</name>
<dbReference type="Proteomes" id="UP000321764">
    <property type="component" value="Unassembled WGS sequence"/>
</dbReference>